<evidence type="ECO:0008006" key="4">
    <source>
        <dbReference type="Google" id="ProtNLM"/>
    </source>
</evidence>
<accession>A0A0A2M8H5</accession>
<dbReference type="PROSITE" id="PS51257">
    <property type="entry name" value="PROKAR_LIPOPROTEIN"/>
    <property type="match status" value="1"/>
</dbReference>
<keyword evidence="3" id="KW-1185">Reference proteome</keyword>
<reference evidence="2 3" key="1">
    <citation type="submission" date="2013-09" db="EMBL/GenBank/DDBJ databases">
        <authorList>
            <person name="Zeng Z."/>
            <person name="Chen C."/>
        </authorList>
    </citation>
    <scope>NUCLEOTIDE SEQUENCE [LARGE SCALE GENOMIC DNA]</scope>
    <source>
        <strain evidence="2 3">GH29-5</strain>
    </source>
</reference>
<evidence type="ECO:0000313" key="2">
    <source>
        <dbReference type="EMBL" id="KGO87936.1"/>
    </source>
</evidence>
<sequence length="91" mass="9491">MKKVIAAAGFSLLILAACKDKEKQIEPETETAIESVKEEGPTHAEAVTDSTAADGTSVSVSSEGVKISDKEGDKKVEVKATKEGASVEVKK</sequence>
<feature type="region of interest" description="Disordered" evidence="1">
    <location>
        <begin position="24"/>
        <end position="73"/>
    </location>
</feature>
<evidence type="ECO:0000256" key="1">
    <source>
        <dbReference type="SAM" id="MobiDB-lite"/>
    </source>
</evidence>
<organism evidence="2 3">
    <name type="scientific">Flavobacterium suncheonense GH29-5 = DSM 17707</name>
    <dbReference type="NCBI Taxonomy" id="1121899"/>
    <lineage>
        <taxon>Bacteria</taxon>
        <taxon>Pseudomonadati</taxon>
        <taxon>Bacteroidota</taxon>
        <taxon>Flavobacteriia</taxon>
        <taxon>Flavobacteriales</taxon>
        <taxon>Flavobacteriaceae</taxon>
        <taxon>Flavobacterium</taxon>
    </lineage>
</organism>
<name>A0A0A2M8H5_9FLAO</name>
<dbReference type="RefSeq" id="WP_026981810.1">
    <property type="nucleotide sequence ID" value="NZ_JRLW01000017.1"/>
</dbReference>
<dbReference type="STRING" id="1121899.GCA_000430025_02429"/>
<dbReference type="Proteomes" id="UP000030121">
    <property type="component" value="Unassembled WGS sequence"/>
</dbReference>
<dbReference type="EMBL" id="JRLW01000017">
    <property type="protein sequence ID" value="KGO87936.1"/>
    <property type="molecule type" value="Genomic_DNA"/>
</dbReference>
<dbReference type="AlphaFoldDB" id="A0A0A2M8H5"/>
<evidence type="ECO:0000313" key="3">
    <source>
        <dbReference type="Proteomes" id="UP000030121"/>
    </source>
</evidence>
<feature type="compositionally biased region" description="Polar residues" evidence="1">
    <location>
        <begin position="48"/>
        <end position="62"/>
    </location>
</feature>
<proteinExistence type="predicted"/>
<gene>
    <name evidence="2" type="ORF">Q764_12385</name>
</gene>
<comment type="caution">
    <text evidence="2">The sequence shown here is derived from an EMBL/GenBank/DDBJ whole genome shotgun (WGS) entry which is preliminary data.</text>
</comment>
<protein>
    <recommendedName>
        <fullName evidence="4">Lipoprotein</fullName>
    </recommendedName>
</protein>